<dbReference type="AlphaFoldDB" id="A0A830EBX3"/>
<dbReference type="SUPFAM" id="SSF51905">
    <property type="entry name" value="FAD/NAD(P)-binding domain"/>
    <property type="match status" value="2"/>
</dbReference>
<dbReference type="Pfam" id="PF07992">
    <property type="entry name" value="Pyr_redox_2"/>
    <property type="match status" value="1"/>
</dbReference>
<dbReference type="InterPro" id="IPR052541">
    <property type="entry name" value="SQRD"/>
</dbReference>
<dbReference type="GO" id="GO:0016491">
    <property type="term" value="F:oxidoreductase activity"/>
    <property type="evidence" value="ECO:0007669"/>
    <property type="project" value="InterPro"/>
</dbReference>
<dbReference type="PANTHER" id="PTHR43755">
    <property type="match status" value="1"/>
</dbReference>
<protein>
    <submittedName>
        <fullName evidence="2">Sulfide dehydrogenase flavoprotein subunit</fullName>
    </submittedName>
</protein>
<dbReference type="InterPro" id="IPR036188">
    <property type="entry name" value="FAD/NAD-bd_sf"/>
</dbReference>
<sequence length="393" mass="44102">MMGMPRKKVVVIGGGIAGLTIANTLIEKAKDSVEVTVITRDRHYIGGPTRPLLLTNEEEYGRIIRGYEEVGLKGVNVVMGDVISIDSNNRVVNYAETLLGNRVKSLSYDYLVLAPGVVFDGSSINGYDKYWYMNANVYDPGRVHVLKNRVWNINGGAVIVYAPKAPYRCAPGPVESALLIHTILKYRGVRDKVRIIHIDANDKTQPPVIADVVKLIYDKAGIELVTNQEIVEMNDREVVTKSGERYKYDLLAMLEPNRVPSFIRDAGLGTDWVEVRSPTDLRTPKFDDVLAAGDAAKLPYPKNQEIAFESALFATNKILEDLGSDERVSVQYAFVGWAYVGNIEGKLETVSVQFGFDYTQQPPKPSKDPEPKRDYTVQKDRWMQTYLRRLFGY</sequence>
<dbReference type="Gene3D" id="3.50.50.60">
    <property type="entry name" value="FAD/NAD(P)-binding domain"/>
    <property type="match status" value="2"/>
</dbReference>
<reference evidence="2" key="1">
    <citation type="journal article" date="2014" name="Int. J. Syst. Evol. Microbiol.">
        <title>Complete genome sequence of Corynebacterium casei LMG S-19264T (=DSM 44701T), isolated from a smear-ripened cheese.</title>
        <authorList>
            <consortium name="US DOE Joint Genome Institute (JGI-PGF)"/>
            <person name="Walter F."/>
            <person name="Albersmeier A."/>
            <person name="Kalinowski J."/>
            <person name="Ruckert C."/>
        </authorList>
    </citation>
    <scope>NUCLEOTIDE SEQUENCE</scope>
    <source>
        <strain evidence="2">JCM 11219</strain>
    </source>
</reference>
<feature type="domain" description="FAD/NAD(P)-binding" evidence="1">
    <location>
        <begin position="7"/>
        <end position="298"/>
    </location>
</feature>
<evidence type="ECO:0000259" key="1">
    <source>
        <dbReference type="Pfam" id="PF07992"/>
    </source>
</evidence>
<name>A0A830EBX3_9CREN</name>
<organism evidence="2 3">
    <name type="scientific">Vulcanisaeta souniana JCM 11219</name>
    <dbReference type="NCBI Taxonomy" id="1293586"/>
    <lineage>
        <taxon>Archaea</taxon>
        <taxon>Thermoproteota</taxon>
        <taxon>Thermoprotei</taxon>
        <taxon>Thermoproteales</taxon>
        <taxon>Thermoproteaceae</taxon>
        <taxon>Vulcanisaeta</taxon>
    </lineage>
</organism>
<evidence type="ECO:0000313" key="2">
    <source>
        <dbReference type="EMBL" id="GGI69452.1"/>
    </source>
</evidence>
<proteinExistence type="predicted"/>
<dbReference type="Proteomes" id="UP000657075">
    <property type="component" value="Unassembled WGS sequence"/>
</dbReference>
<gene>
    <name evidence="2" type="ORF">GCM10007112_03010</name>
</gene>
<reference evidence="2" key="2">
    <citation type="submission" date="2020-09" db="EMBL/GenBank/DDBJ databases">
        <authorList>
            <person name="Sun Q."/>
            <person name="Ohkuma M."/>
        </authorList>
    </citation>
    <scope>NUCLEOTIDE SEQUENCE</scope>
    <source>
        <strain evidence="2">JCM 11219</strain>
    </source>
</reference>
<accession>A0A830EBX3</accession>
<evidence type="ECO:0000313" key="3">
    <source>
        <dbReference type="Proteomes" id="UP000657075"/>
    </source>
</evidence>
<comment type="caution">
    <text evidence="2">The sequence shown here is derived from an EMBL/GenBank/DDBJ whole genome shotgun (WGS) entry which is preliminary data.</text>
</comment>
<dbReference type="InterPro" id="IPR023753">
    <property type="entry name" value="FAD/NAD-binding_dom"/>
</dbReference>
<dbReference type="PANTHER" id="PTHR43755:SF1">
    <property type="entry name" value="FAD-DEPENDENT PYRIDINE NUCLEOTIDE-DISULPHIDE OXIDOREDUCTASE"/>
    <property type="match status" value="1"/>
</dbReference>
<dbReference type="EMBL" id="BMNM01000001">
    <property type="protein sequence ID" value="GGI69452.1"/>
    <property type="molecule type" value="Genomic_DNA"/>
</dbReference>